<protein>
    <submittedName>
        <fullName evidence="1">Ribbon-helix-helix protein, copG family</fullName>
    </submittedName>
</protein>
<accession>B4VQ77</accession>
<proteinExistence type="predicted"/>
<dbReference type="InterPro" id="IPR010985">
    <property type="entry name" value="Ribbon_hlx_hlx"/>
</dbReference>
<organism evidence="1 2">
    <name type="scientific">Coleofasciculus chthonoplastes PCC 7420</name>
    <dbReference type="NCBI Taxonomy" id="118168"/>
    <lineage>
        <taxon>Bacteria</taxon>
        <taxon>Bacillati</taxon>
        <taxon>Cyanobacteriota</taxon>
        <taxon>Cyanophyceae</taxon>
        <taxon>Coleofasciculales</taxon>
        <taxon>Coleofasciculaceae</taxon>
        <taxon>Coleofasciculus</taxon>
    </lineage>
</organism>
<dbReference type="CDD" id="cd22233">
    <property type="entry name" value="RHH_CopAso-like"/>
    <property type="match status" value="1"/>
</dbReference>
<dbReference type="GO" id="GO:0006355">
    <property type="term" value="P:regulation of DNA-templated transcription"/>
    <property type="evidence" value="ECO:0007669"/>
    <property type="project" value="InterPro"/>
</dbReference>
<keyword evidence="2" id="KW-1185">Reference proteome</keyword>
<dbReference type="SUPFAM" id="SSF47598">
    <property type="entry name" value="Ribbon-helix-helix"/>
    <property type="match status" value="1"/>
</dbReference>
<dbReference type="PANTHER" id="PTHR40688:SF2">
    <property type="entry name" value="RIBBON-HELIX-HELIX PROTEIN COPG DOMAIN-CONTAINING PROTEIN"/>
    <property type="match status" value="1"/>
</dbReference>
<dbReference type="InterPro" id="IPR052991">
    <property type="entry name" value="Non-func_TypeII_TA_Antitoxin"/>
</dbReference>
<evidence type="ECO:0000313" key="1">
    <source>
        <dbReference type="EMBL" id="EDX76031.1"/>
    </source>
</evidence>
<reference evidence="1 2" key="1">
    <citation type="submission" date="2008-07" db="EMBL/GenBank/DDBJ databases">
        <authorList>
            <person name="Tandeau de Marsac N."/>
            <person name="Ferriera S."/>
            <person name="Johnson J."/>
            <person name="Kravitz S."/>
            <person name="Beeson K."/>
            <person name="Sutton G."/>
            <person name="Rogers Y.-H."/>
            <person name="Friedman R."/>
            <person name="Frazier M."/>
            <person name="Venter J.C."/>
        </authorList>
    </citation>
    <scope>NUCLEOTIDE SEQUENCE [LARGE SCALE GENOMIC DNA]</scope>
    <source>
        <strain evidence="1 2">PCC 7420</strain>
    </source>
</reference>
<name>B4VQ77_9CYAN</name>
<dbReference type="OrthoDB" id="9812023at2"/>
<dbReference type="EMBL" id="DS989847">
    <property type="protein sequence ID" value="EDX76031.1"/>
    <property type="molecule type" value="Genomic_DNA"/>
</dbReference>
<evidence type="ECO:0000313" key="2">
    <source>
        <dbReference type="Proteomes" id="UP000003835"/>
    </source>
</evidence>
<dbReference type="PANTHER" id="PTHR40688">
    <property type="match status" value="1"/>
</dbReference>
<gene>
    <name evidence="1" type="ORF">MC7420_5465</name>
</gene>
<sequence>MSKENVTFRLDPDKRAALDAIAAGMDRNLTYVLNQAINAYLEMHQWQLQEIQQGIAEADAGDFASEEEVTAVFSRLTHGR</sequence>
<dbReference type="STRING" id="118168.MC7420_5465"/>
<dbReference type="AlphaFoldDB" id="B4VQ77"/>
<dbReference type="Proteomes" id="UP000003835">
    <property type="component" value="Unassembled WGS sequence"/>
</dbReference>
<dbReference type="eggNOG" id="COG3905">
    <property type="taxonomic scope" value="Bacteria"/>
</dbReference>
<dbReference type="HOGENOM" id="CLU_155311_5_3_3"/>
<dbReference type="RefSeq" id="WP_006100515.1">
    <property type="nucleotide sequence ID" value="NZ_DS989847.1"/>
</dbReference>